<sequence>MGILTTADKEKVKRAVPKASNKIIDATVARLYIAHPDPNAWTYTGLVGAIALVDDLVGHTFFLKLVDIIGTRGVIWDQELYVNFDYHQDRKFFHTFEIEDCLVGLLFEDTSDAAHFFKRVSNRTKYASKDTAKNKNAIALKDKLAPEATKIGPRGEYVDVTTDQRTRRARGVLYYDDQPPPEWRLLYAELAAAGITEDMIAENRQFIKDYIAKQGGPLVGLEPPIPRRHAAPHNVFADHAPEPPAAPPKKTKKAPPPPPPQGVTPQNSQTPELTPTPTNMSSSGEVTPTHSSEGSPAPSKLHTELKFRVPPSNAPVPQVSHTNIPPPQTDQSRPLPCIPQQGGSIPGQQQRPPMFDGSSSLYGQPIQGLQPPPPPPGRTNSNAGAMATPPARGNPPPPPARGNPPAPPQRGGPPPPPPPRAQPTGHTATPQRTGAPPPPPPRAARGAPPPPPARGVRTQPQATQATIPQPSQPFQQPLQPQQPPALPHQSPQLAYQPPLPPQRTAEPASVPPPPPPVAQPQQSQPQSNTAAPPPPPPMPPQNTAPSGGAPPPPPPPPDLSSSGPTPPLPTVDSGRDALLSSIRGAGGINSLKKTDKSQLEKPSALLAEAKGEQPPSSSSGGGAARGQPESLADALAGALSKRKNKVAASDDEDDEDW</sequence>
<feature type="compositionally biased region" description="Low complexity" evidence="2">
    <location>
        <begin position="519"/>
        <end position="530"/>
    </location>
</feature>
<dbReference type="VEuPathDB" id="FungiDB:CJJ09_002525"/>
<feature type="compositionally biased region" description="Polar residues" evidence="2">
    <location>
        <begin position="263"/>
        <end position="294"/>
    </location>
</feature>
<comment type="caution">
    <text evidence="5">The sequence shown here is derived from an EMBL/GenBank/DDBJ whole genome shotgun (WGS) entry which is preliminary data.</text>
</comment>
<dbReference type="VEuPathDB" id="FungiDB:B9J08_000561"/>
<keyword evidence="1" id="KW-0597">Phosphoprotein</keyword>
<protein>
    <recommendedName>
        <fullName evidence="7">WH1 domain-containing protein</fullName>
    </recommendedName>
</protein>
<evidence type="ECO:0000313" key="6">
    <source>
        <dbReference type="Proteomes" id="UP000037122"/>
    </source>
</evidence>
<dbReference type="InterPro" id="IPR003124">
    <property type="entry name" value="WH2_dom"/>
</dbReference>
<dbReference type="SMART" id="SM00461">
    <property type="entry name" value="WH1"/>
    <property type="match status" value="1"/>
</dbReference>
<dbReference type="Pfam" id="PF02205">
    <property type="entry name" value="WH2"/>
    <property type="match status" value="1"/>
</dbReference>
<dbReference type="FunFam" id="2.30.29.30:FF:000281">
    <property type="entry name" value="Actin associated protein"/>
    <property type="match status" value="1"/>
</dbReference>
<dbReference type="SUPFAM" id="SSF50729">
    <property type="entry name" value="PH domain-like"/>
    <property type="match status" value="1"/>
</dbReference>
<feature type="compositionally biased region" description="Low complexity" evidence="2">
    <location>
        <begin position="454"/>
        <end position="479"/>
    </location>
</feature>
<feature type="domain" description="WH1" evidence="3">
    <location>
        <begin position="16"/>
        <end position="127"/>
    </location>
</feature>
<dbReference type="VEuPathDB" id="FungiDB:CJI96_0003534"/>
<dbReference type="VEuPathDB" id="FungiDB:CJJ07_004097"/>
<feature type="compositionally biased region" description="Low complexity" evidence="2">
    <location>
        <begin position="487"/>
        <end position="496"/>
    </location>
</feature>
<feature type="compositionally biased region" description="Pro residues" evidence="2">
    <location>
        <begin position="435"/>
        <end position="453"/>
    </location>
</feature>
<dbReference type="GO" id="GO:0003779">
    <property type="term" value="F:actin binding"/>
    <property type="evidence" value="ECO:0007669"/>
    <property type="project" value="InterPro"/>
</dbReference>
<reference evidence="6" key="1">
    <citation type="journal article" date="2015" name="BMC Genomics">
        <title>Draft genome of a commonly misdiagnosed multidrug resistant pathogen Candida auris.</title>
        <authorList>
            <person name="Chatterjee S."/>
            <person name="Alampalli S.V."/>
            <person name="Nageshan R.K."/>
            <person name="Chettiar S.T."/>
            <person name="Joshi S."/>
            <person name="Tatu U.S."/>
        </authorList>
    </citation>
    <scope>NUCLEOTIDE SEQUENCE [LARGE SCALE GENOMIC DNA]</scope>
    <source>
        <strain evidence="6">6684</strain>
    </source>
</reference>
<accession>A0A0L0P081</accession>
<dbReference type="PROSITE" id="PS50229">
    <property type="entry name" value="WH1"/>
    <property type="match status" value="1"/>
</dbReference>
<dbReference type="CDD" id="cd01205">
    <property type="entry name" value="EVH1_WASP-like"/>
    <property type="match status" value="1"/>
</dbReference>
<feature type="domain" description="WH2" evidence="4">
    <location>
        <begin position="574"/>
        <end position="594"/>
    </location>
</feature>
<dbReference type="Gene3D" id="2.30.29.30">
    <property type="entry name" value="Pleckstrin-homology domain (PH domain)/Phosphotyrosine-binding domain (PTB)"/>
    <property type="match status" value="1"/>
</dbReference>
<gene>
    <name evidence="5" type="ORF">QG37_03262</name>
</gene>
<evidence type="ECO:0008006" key="7">
    <source>
        <dbReference type="Google" id="ProtNLM"/>
    </source>
</evidence>
<feature type="region of interest" description="Disordered" evidence="2">
    <location>
        <begin position="235"/>
        <end position="657"/>
    </location>
</feature>
<dbReference type="GO" id="GO:0045010">
    <property type="term" value="P:actin nucleation"/>
    <property type="evidence" value="ECO:0007669"/>
    <property type="project" value="UniProtKB-ARBA"/>
</dbReference>
<evidence type="ECO:0000313" key="5">
    <source>
        <dbReference type="EMBL" id="KND99837.1"/>
    </source>
</evidence>
<dbReference type="Pfam" id="PF00568">
    <property type="entry name" value="WH1"/>
    <property type="match status" value="1"/>
</dbReference>
<dbReference type="AlphaFoldDB" id="A0A0L0P081"/>
<organism evidence="5 6">
    <name type="scientific">Candidozyma auris</name>
    <name type="common">Yeast</name>
    <name type="synonym">Candida auris</name>
    <dbReference type="NCBI Taxonomy" id="498019"/>
    <lineage>
        <taxon>Eukaryota</taxon>
        <taxon>Fungi</taxon>
        <taxon>Dikarya</taxon>
        <taxon>Ascomycota</taxon>
        <taxon>Saccharomycotina</taxon>
        <taxon>Pichiomycetes</taxon>
        <taxon>Metschnikowiaceae</taxon>
        <taxon>Candidozyma</taxon>
    </lineage>
</organism>
<feature type="compositionally biased region" description="Pro residues" evidence="2">
    <location>
        <begin position="509"/>
        <end position="518"/>
    </location>
</feature>
<evidence type="ECO:0000256" key="1">
    <source>
        <dbReference type="ARBA" id="ARBA00022553"/>
    </source>
</evidence>
<proteinExistence type="predicted"/>
<feature type="compositionally biased region" description="Pro residues" evidence="2">
    <location>
        <begin position="392"/>
        <end position="421"/>
    </location>
</feature>
<dbReference type="InterPro" id="IPR011993">
    <property type="entry name" value="PH-like_dom_sf"/>
</dbReference>
<dbReference type="InterPro" id="IPR000697">
    <property type="entry name" value="WH1/EVH1_dom"/>
</dbReference>
<dbReference type="VEuPathDB" id="FungiDB:QG37_03262"/>
<dbReference type="VEuPathDB" id="FungiDB:CJI97_000564"/>
<evidence type="ECO:0000259" key="3">
    <source>
        <dbReference type="PROSITE" id="PS50229"/>
    </source>
</evidence>
<dbReference type="GO" id="GO:0071933">
    <property type="term" value="F:Arp2/3 complex binding"/>
    <property type="evidence" value="ECO:0007669"/>
    <property type="project" value="UniProtKB-ARBA"/>
</dbReference>
<dbReference type="GO" id="GO:0030479">
    <property type="term" value="C:actin cortical patch"/>
    <property type="evidence" value="ECO:0007669"/>
    <property type="project" value="UniProtKB-ARBA"/>
</dbReference>
<evidence type="ECO:0000256" key="2">
    <source>
        <dbReference type="SAM" id="MobiDB-lite"/>
    </source>
</evidence>
<name>A0A0L0P081_CANAR</name>
<dbReference type="InterPro" id="IPR033927">
    <property type="entry name" value="WASPfam_EVH1"/>
</dbReference>
<dbReference type="PROSITE" id="PS51082">
    <property type="entry name" value="WH2"/>
    <property type="match status" value="1"/>
</dbReference>
<feature type="compositionally biased region" description="Low complexity" evidence="2">
    <location>
        <begin position="338"/>
        <end position="353"/>
    </location>
</feature>
<dbReference type="Proteomes" id="UP000037122">
    <property type="component" value="Unassembled WGS sequence"/>
</dbReference>
<dbReference type="EMBL" id="LGST01000021">
    <property type="protein sequence ID" value="KND99837.1"/>
    <property type="molecule type" value="Genomic_DNA"/>
</dbReference>
<feature type="compositionally biased region" description="Pro residues" evidence="2">
    <location>
        <begin position="531"/>
        <end position="569"/>
    </location>
</feature>
<evidence type="ECO:0000259" key="4">
    <source>
        <dbReference type="PROSITE" id="PS51082"/>
    </source>
</evidence>